<feature type="transmembrane region" description="Helical" evidence="3">
    <location>
        <begin position="204"/>
        <end position="226"/>
    </location>
</feature>
<reference evidence="6 7" key="1">
    <citation type="submission" date="2024-11" db="EMBL/GenBank/DDBJ databases">
        <title>A near-complete genome assembly of Cinchona calisaya.</title>
        <authorList>
            <person name="Lian D.C."/>
            <person name="Zhao X.W."/>
            <person name="Wei L."/>
        </authorList>
    </citation>
    <scope>NUCLEOTIDE SEQUENCE [LARGE SCALE GENOMIC DNA]</scope>
    <source>
        <tissue evidence="6">Nenye</tissue>
    </source>
</reference>
<organism evidence="6 7">
    <name type="scientific">Cinchona calisaya</name>
    <dbReference type="NCBI Taxonomy" id="153742"/>
    <lineage>
        <taxon>Eukaryota</taxon>
        <taxon>Viridiplantae</taxon>
        <taxon>Streptophyta</taxon>
        <taxon>Embryophyta</taxon>
        <taxon>Tracheophyta</taxon>
        <taxon>Spermatophyta</taxon>
        <taxon>Magnoliopsida</taxon>
        <taxon>eudicotyledons</taxon>
        <taxon>Gunneridae</taxon>
        <taxon>Pentapetalae</taxon>
        <taxon>asterids</taxon>
        <taxon>lamiids</taxon>
        <taxon>Gentianales</taxon>
        <taxon>Rubiaceae</taxon>
        <taxon>Cinchonoideae</taxon>
        <taxon>Cinchoneae</taxon>
        <taxon>Cinchona</taxon>
    </lineage>
</organism>
<evidence type="ECO:0000256" key="2">
    <source>
        <dbReference type="RuleBase" id="RU369043"/>
    </source>
</evidence>
<gene>
    <name evidence="6" type="ORF">ACH5RR_016628</name>
</gene>
<name>A0ABD2ZWJ2_9GENT</name>
<keyword evidence="3" id="KW-0472">Membrane</keyword>
<dbReference type="InterPro" id="IPR056805">
    <property type="entry name" value="ACT_ACR9/10_C"/>
</dbReference>
<dbReference type="Proteomes" id="UP001630127">
    <property type="component" value="Unassembled WGS sequence"/>
</dbReference>
<feature type="transmembrane region" description="Helical" evidence="3">
    <location>
        <begin position="179"/>
        <end position="198"/>
    </location>
</feature>
<evidence type="ECO:0000313" key="7">
    <source>
        <dbReference type="Proteomes" id="UP001630127"/>
    </source>
</evidence>
<evidence type="ECO:0000259" key="5">
    <source>
        <dbReference type="Pfam" id="PF24926"/>
    </source>
</evidence>
<feature type="domain" description="ACT" evidence="4">
    <location>
        <begin position="33"/>
        <end position="76"/>
    </location>
</feature>
<dbReference type="PANTHER" id="PTHR31096:SF65">
    <property type="entry name" value="ACT DOMAIN-CONTAINING PROTEIN ACR9"/>
    <property type="match status" value="1"/>
</dbReference>
<dbReference type="PANTHER" id="PTHR31096">
    <property type="entry name" value="ACT DOMAIN-CONTAINING PROTEIN ACR4-RELATED"/>
    <property type="match status" value="1"/>
</dbReference>
<keyword evidence="3" id="KW-0812">Transmembrane</keyword>
<protein>
    <recommendedName>
        <fullName evidence="2">ACT domain-containing protein ACR</fullName>
    </recommendedName>
    <alternativeName>
        <fullName evidence="2">Protein ACT DOMAIN REPEATS</fullName>
    </alternativeName>
</protein>
<dbReference type="GO" id="GO:0016597">
    <property type="term" value="F:amino acid binding"/>
    <property type="evidence" value="ECO:0007669"/>
    <property type="project" value="UniProtKB-UniRule"/>
</dbReference>
<proteinExistence type="predicted"/>
<evidence type="ECO:0000259" key="4">
    <source>
        <dbReference type="Pfam" id="PF24914"/>
    </source>
</evidence>
<keyword evidence="7" id="KW-1185">Reference proteome</keyword>
<sequence length="316" mass="36078">MRSWSDIVVLSVSYAMLYIRSVHNILHLTRLVVIILNADFSTDGKWCYIVLWVVPRPSSLTIDWESLKNWLLPVCPSCLISFYSNQQSTASPPPQVYLLKDFSSLSLEVAEDLFSCKLSNKEACSQAVTSNLTKARKATITVDNVISPAHTLLQIQCTDQKGLIYDILRTSKDLDIQKNVFLAYFIGNVAIPIVVPFSSRLFIFLAYFIGNVAIPIVVPFHLDCLWKDFTQGYRNMDLFIQKRGGKKIVDHENQVALCSRLKEEMLHPLRVTITSRGPDTELLAEIDRHSTSDRQWEVYRFLLEESRDFPLASRQA</sequence>
<accession>A0ABD2ZWJ2</accession>
<evidence type="ECO:0000313" key="6">
    <source>
        <dbReference type="EMBL" id="KAL3523794.1"/>
    </source>
</evidence>
<evidence type="ECO:0000256" key="1">
    <source>
        <dbReference type="ARBA" id="ARBA00022737"/>
    </source>
</evidence>
<keyword evidence="1 2" id="KW-0677">Repeat</keyword>
<keyword evidence="3" id="KW-1133">Transmembrane helix</keyword>
<comment type="function">
    <text evidence="2">Binds amino acids.</text>
</comment>
<dbReference type="Pfam" id="PF24926">
    <property type="entry name" value="ACT_ACR9_C"/>
    <property type="match status" value="1"/>
</dbReference>
<dbReference type="EMBL" id="JBJUIK010000007">
    <property type="protein sequence ID" value="KAL3523794.1"/>
    <property type="molecule type" value="Genomic_DNA"/>
</dbReference>
<dbReference type="Pfam" id="PF24931">
    <property type="entry name" value="ACT_ACR9_3rd"/>
    <property type="match status" value="2"/>
</dbReference>
<dbReference type="Pfam" id="PF24914">
    <property type="entry name" value="ACR10_N"/>
    <property type="match status" value="1"/>
</dbReference>
<dbReference type="AlphaFoldDB" id="A0ABD2ZWJ2"/>
<comment type="caution">
    <text evidence="6">The sequence shown here is derived from an EMBL/GenBank/DDBJ whole genome shotgun (WGS) entry which is preliminary data.</text>
</comment>
<evidence type="ECO:0000256" key="3">
    <source>
        <dbReference type="SAM" id="Phobius"/>
    </source>
</evidence>
<feature type="domain" description="ACT" evidence="5">
    <location>
        <begin position="283"/>
        <end position="314"/>
    </location>
</feature>
<dbReference type="InterPro" id="IPR056816">
    <property type="entry name" value="ACR2/9/10_N"/>
</dbReference>
<dbReference type="InterPro" id="IPR040217">
    <property type="entry name" value="ACR1-12"/>
</dbReference>